<gene>
    <name evidence="1" type="ORF">K488DRAFT_82378</name>
</gene>
<keyword evidence="2" id="KW-1185">Reference proteome</keyword>
<evidence type="ECO:0000313" key="1">
    <source>
        <dbReference type="EMBL" id="KAI0036112.1"/>
    </source>
</evidence>
<comment type="caution">
    <text evidence="1">The sequence shown here is derived from an EMBL/GenBank/DDBJ whole genome shotgun (WGS) entry which is preliminary data.</text>
</comment>
<name>A0ACB8QX22_9AGAM</name>
<protein>
    <submittedName>
        <fullName evidence="1">Uncharacterized protein</fullName>
    </submittedName>
</protein>
<organism evidence="1 2">
    <name type="scientific">Vararia minispora EC-137</name>
    <dbReference type="NCBI Taxonomy" id="1314806"/>
    <lineage>
        <taxon>Eukaryota</taxon>
        <taxon>Fungi</taxon>
        <taxon>Dikarya</taxon>
        <taxon>Basidiomycota</taxon>
        <taxon>Agaricomycotina</taxon>
        <taxon>Agaricomycetes</taxon>
        <taxon>Russulales</taxon>
        <taxon>Lachnocladiaceae</taxon>
        <taxon>Vararia</taxon>
    </lineage>
</organism>
<reference evidence="1" key="1">
    <citation type="submission" date="2021-02" db="EMBL/GenBank/DDBJ databases">
        <authorList>
            <consortium name="DOE Joint Genome Institute"/>
            <person name="Ahrendt S."/>
            <person name="Looney B.P."/>
            <person name="Miyauchi S."/>
            <person name="Morin E."/>
            <person name="Drula E."/>
            <person name="Courty P.E."/>
            <person name="Chicoki N."/>
            <person name="Fauchery L."/>
            <person name="Kohler A."/>
            <person name="Kuo A."/>
            <person name="Labutti K."/>
            <person name="Pangilinan J."/>
            <person name="Lipzen A."/>
            <person name="Riley R."/>
            <person name="Andreopoulos W."/>
            <person name="He G."/>
            <person name="Johnson J."/>
            <person name="Barry K.W."/>
            <person name="Grigoriev I.V."/>
            <person name="Nagy L."/>
            <person name="Hibbett D."/>
            <person name="Henrissat B."/>
            <person name="Matheny P.B."/>
            <person name="Labbe J."/>
            <person name="Martin F."/>
        </authorList>
    </citation>
    <scope>NUCLEOTIDE SEQUENCE</scope>
    <source>
        <strain evidence="1">EC-137</strain>
    </source>
</reference>
<dbReference type="EMBL" id="MU273475">
    <property type="protein sequence ID" value="KAI0036112.1"/>
    <property type="molecule type" value="Genomic_DNA"/>
</dbReference>
<dbReference type="Proteomes" id="UP000814128">
    <property type="component" value="Unassembled WGS sequence"/>
</dbReference>
<proteinExistence type="predicted"/>
<reference evidence="1" key="2">
    <citation type="journal article" date="2022" name="New Phytol.">
        <title>Evolutionary transition to the ectomycorrhizal habit in the genomes of a hyperdiverse lineage of mushroom-forming fungi.</title>
        <authorList>
            <person name="Looney B."/>
            <person name="Miyauchi S."/>
            <person name="Morin E."/>
            <person name="Drula E."/>
            <person name="Courty P.E."/>
            <person name="Kohler A."/>
            <person name="Kuo A."/>
            <person name="LaButti K."/>
            <person name="Pangilinan J."/>
            <person name="Lipzen A."/>
            <person name="Riley R."/>
            <person name="Andreopoulos W."/>
            <person name="He G."/>
            <person name="Johnson J."/>
            <person name="Nolan M."/>
            <person name="Tritt A."/>
            <person name="Barry K.W."/>
            <person name="Grigoriev I.V."/>
            <person name="Nagy L.G."/>
            <person name="Hibbett D."/>
            <person name="Henrissat B."/>
            <person name="Matheny P.B."/>
            <person name="Labbe J."/>
            <person name="Martin F.M."/>
        </authorList>
    </citation>
    <scope>NUCLEOTIDE SEQUENCE</scope>
    <source>
        <strain evidence="1">EC-137</strain>
    </source>
</reference>
<evidence type="ECO:0000313" key="2">
    <source>
        <dbReference type="Proteomes" id="UP000814128"/>
    </source>
</evidence>
<sequence length="319" mass="34397">MASPTFPTHASIATNVHQPSQPFHLAAQPTHAGPALASTEPPFHPHPIIATAIFLSVLVGVFALIGGLFRLFAYLEKKDKRLVESTTERSAAVRAIKGLRIPEKAHARITTSVLHRNPPPSSPFDVWPSHSATTNEKRTSFPLPPRVVFRSVLPLFTEDPHRSVSYESGDNGSHSCFDNKTHSSNTAHLPESRARSPLLTPAPIYLPTPSIHSAPSGIGLGFDPPVFRPLASPIAGETLGSTLVEPSTIEDKPPIANERPQVHSPEDSILELPSPCSPGISTPSSPAPQWPPCECLPYMCKHISPSPEPEYARDITSLV</sequence>
<accession>A0ACB8QX22</accession>